<protein>
    <submittedName>
        <fullName evidence="3">Uncharacterized protein</fullName>
    </submittedName>
</protein>
<gene>
    <name evidence="3" type="ORF">S01H1_34329</name>
</gene>
<keyword evidence="1" id="KW-0175">Coiled coil</keyword>
<feature type="region of interest" description="Disordered" evidence="2">
    <location>
        <begin position="1"/>
        <end position="23"/>
    </location>
</feature>
<dbReference type="AlphaFoldDB" id="X0UR94"/>
<sequence>SLKLKLEKKESKKPTERQLLNIKSIDDQQRRQERLDNIDKLREEIRFLEKDVEKVDKKLDDLAFDYNDLKTDMNKRNLAKFYTNLDAFAIIRFSE</sequence>
<feature type="compositionally biased region" description="Basic and acidic residues" evidence="2">
    <location>
        <begin position="1"/>
        <end position="16"/>
    </location>
</feature>
<evidence type="ECO:0000256" key="2">
    <source>
        <dbReference type="SAM" id="MobiDB-lite"/>
    </source>
</evidence>
<reference evidence="3" key="1">
    <citation type="journal article" date="2014" name="Front. Microbiol.">
        <title>High frequency of phylogenetically diverse reductive dehalogenase-homologous genes in deep subseafloor sedimentary metagenomes.</title>
        <authorList>
            <person name="Kawai M."/>
            <person name="Futagami T."/>
            <person name="Toyoda A."/>
            <person name="Takaki Y."/>
            <person name="Nishi S."/>
            <person name="Hori S."/>
            <person name="Arai W."/>
            <person name="Tsubouchi T."/>
            <person name="Morono Y."/>
            <person name="Uchiyama I."/>
            <person name="Ito T."/>
            <person name="Fujiyama A."/>
            <person name="Inagaki F."/>
            <person name="Takami H."/>
        </authorList>
    </citation>
    <scope>NUCLEOTIDE SEQUENCE</scope>
    <source>
        <strain evidence="3">Expedition CK06-06</strain>
    </source>
</reference>
<evidence type="ECO:0000313" key="3">
    <source>
        <dbReference type="EMBL" id="GAG02808.1"/>
    </source>
</evidence>
<feature type="non-terminal residue" evidence="3">
    <location>
        <position position="1"/>
    </location>
</feature>
<feature type="coiled-coil region" evidence="1">
    <location>
        <begin position="31"/>
        <end position="58"/>
    </location>
</feature>
<comment type="caution">
    <text evidence="3">The sequence shown here is derived from an EMBL/GenBank/DDBJ whole genome shotgun (WGS) entry which is preliminary data.</text>
</comment>
<proteinExistence type="predicted"/>
<dbReference type="EMBL" id="BARS01021369">
    <property type="protein sequence ID" value="GAG02808.1"/>
    <property type="molecule type" value="Genomic_DNA"/>
</dbReference>
<evidence type="ECO:0000256" key="1">
    <source>
        <dbReference type="SAM" id="Coils"/>
    </source>
</evidence>
<accession>X0UR94</accession>
<name>X0UR94_9ZZZZ</name>
<organism evidence="3">
    <name type="scientific">marine sediment metagenome</name>
    <dbReference type="NCBI Taxonomy" id="412755"/>
    <lineage>
        <taxon>unclassified sequences</taxon>
        <taxon>metagenomes</taxon>
        <taxon>ecological metagenomes</taxon>
    </lineage>
</organism>